<dbReference type="Pfam" id="PF01613">
    <property type="entry name" value="Flavin_Reduct"/>
    <property type="match status" value="1"/>
</dbReference>
<reference evidence="3 4" key="1">
    <citation type="submission" date="2018-04" db="EMBL/GenBank/DDBJ databases">
        <title>Genomic Encyclopedia of Type Strains, Phase IV (KMG-IV): sequencing the most valuable type-strain genomes for metagenomic binning, comparative biology and taxonomic classification.</title>
        <authorList>
            <person name="Goeker M."/>
        </authorList>
    </citation>
    <scope>NUCLEOTIDE SEQUENCE [LARGE SCALE GENOMIC DNA]</scope>
    <source>
        <strain evidence="3 4">DSM 10065</strain>
    </source>
</reference>
<dbReference type="GO" id="GO:0042602">
    <property type="term" value="F:riboflavin reductase (NADPH) activity"/>
    <property type="evidence" value="ECO:0007669"/>
    <property type="project" value="TreeGrafter"/>
</dbReference>
<dbReference type="GO" id="GO:0006208">
    <property type="term" value="P:pyrimidine nucleobase catabolic process"/>
    <property type="evidence" value="ECO:0007669"/>
    <property type="project" value="TreeGrafter"/>
</dbReference>
<dbReference type="GO" id="GO:0010181">
    <property type="term" value="F:FMN binding"/>
    <property type="evidence" value="ECO:0007669"/>
    <property type="project" value="InterPro"/>
</dbReference>
<dbReference type="InterPro" id="IPR050268">
    <property type="entry name" value="NADH-dep_flavin_reductase"/>
</dbReference>
<name>A0A2U1CL19_9BURK</name>
<dbReference type="OrthoDB" id="8525727at2"/>
<dbReference type="SUPFAM" id="SSF50475">
    <property type="entry name" value="FMN-binding split barrel"/>
    <property type="match status" value="1"/>
</dbReference>
<comment type="caution">
    <text evidence="3">The sequence shown here is derived from an EMBL/GenBank/DDBJ whole genome shotgun (WGS) entry which is preliminary data.</text>
</comment>
<evidence type="ECO:0000259" key="2">
    <source>
        <dbReference type="SMART" id="SM00903"/>
    </source>
</evidence>
<dbReference type="AlphaFoldDB" id="A0A2U1CL19"/>
<organism evidence="3 4">
    <name type="scientific">Pusillimonas noertemannii</name>
    <dbReference type="NCBI Taxonomy" id="305977"/>
    <lineage>
        <taxon>Bacteria</taxon>
        <taxon>Pseudomonadati</taxon>
        <taxon>Pseudomonadota</taxon>
        <taxon>Betaproteobacteria</taxon>
        <taxon>Burkholderiales</taxon>
        <taxon>Alcaligenaceae</taxon>
        <taxon>Pusillimonas</taxon>
    </lineage>
</organism>
<evidence type="ECO:0000256" key="1">
    <source>
        <dbReference type="ARBA" id="ARBA00023002"/>
    </source>
</evidence>
<dbReference type="EMBL" id="QEKO01000003">
    <property type="protein sequence ID" value="PVY61691.1"/>
    <property type="molecule type" value="Genomic_DNA"/>
</dbReference>
<gene>
    <name evidence="3" type="ORF">C7440_2421</name>
</gene>
<dbReference type="PANTHER" id="PTHR30466">
    <property type="entry name" value="FLAVIN REDUCTASE"/>
    <property type="match status" value="1"/>
</dbReference>
<sequence length="163" mass="17200">MVSNTSFRDAMSRLGAAVNVVTTDGTGGRAGFTATAVCSVSDEPPTVLVCVHCNSQAGITLRENGLLCINVLRAGDNAVADTFAGRSGVYGNDRFGSGEWYQLSTGAPVLKSALIALDCRIFETQKVGSHCVCLARVEAIHEGHQGPALMYFQRRYSALEAAI</sequence>
<dbReference type="InterPro" id="IPR012349">
    <property type="entry name" value="Split_barrel_FMN-bd"/>
</dbReference>
<dbReference type="RefSeq" id="WP_116518711.1">
    <property type="nucleotide sequence ID" value="NZ_JACCEX010000003.1"/>
</dbReference>
<protein>
    <submittedName>
        <fullName evidence="3">Flavin reductase</fullName>
    </submittedName>
</protein>
<dbReference type="InterPro" id="IPR002563">
    <property type="entry name" value="Flavin_Rdtase-like_dom"/>
</dbReference>
<feature type="domain" description="Flavin reductase like" evidence="2">
    <location>
        <begin position="11"/>
        <end position="158"/>
    </location>
</feature>
<dbReference type="PANTHER" id="PTHR30466:SF1">
    <property type="entry name" value="FMN REDUCTASE (NADH) RUTF"/>
    <property type="match status" value="1"/>
</dbReference>
<dbReference type="Gene3D" id="2.30.110.10">
    <property type="entry name" value="Electron Transport, Fmn-binding Protein, Chain A"/>
    <property type="match status" value="1"/>
</dbReference>
<keyword evidence="4" id="KW-1185">Reference proteome</keyword>
<evidence type="ECO:0000313" key="3">
    <source>
        <dbReference type="EMBL" id="PVY61691.1"/>
    </source>
</evidence>
<accession>A0A2U1CL19</accession>
<keyword evidence="1" id="KW-0560">Oxidoreductase</keyword>
<proteinExistence type="predicted"/>
<dbReference type="SMART" id="SM00903">
    <property type="entry name" value="Flavin_Reduct"/>
    <property type="match status" value="1"/>
</dbReference>
<evidence type="ECO:0000313" key="4">
    <source>
        <dbReference type="Proteomes" id="UP000246145"/>
    </source>
</evidence>
<dbReference type="Proteomes" id="UP000246145">
    <property type="component" value="Unassembled WGS sequence"/>
</dbReference>